<dbReference type="GO" id="GO:1904047">
    <property type="term" value="F:S-adenosyl-L-methionine binding"/>
    <property type="evidence" value="ECO:0007669"/>
    <property type="project" value="TreeGrafter"/>
</dbReference>
<protein>
    <submittedName>
        <fullName evidence="4">Dam family site-specific DNA-(Adenine-N6)-methyltransferase</fullName>
        <ecNumber evidence="4">2.1.1.72</ecNumber>
    </submittedName>
</protein>
<dbReference type="GO" id="GO:0009007">
    <property type="term" value="F:site-specific DNA-methyltransferase (adenine-specific) activity"/>
    <property type="evidence" value="ECO:0007669"/>
    <property type="project" value="UniProtKB-EC"/>
</dbReference>
<evidence type="ECO:0000313" key="4">
    <source>
        <dbReference type="EMBL" id="MBD3327163.1"/>
    </source>
</evidence>
<evidence type="ECO:0000256" key="3">
    <source>
        <dbReference type="ARBA" id="ARBA00022691"/>
    </source>
</evidence>
<feature type="non-terminal residue" evidence="4">
    <location>
        <position position="1"/>
    </location>
</feature>
<reference evidence="4" key="1">
    <citation type="submission" date="2019-11" db="EMBL/GenBank/DDBJ databases">
        <title>Microbial mats filling the niche in hypersaline microbial mats.</title>
        <authorList>
            <person name="Wong H.L."/>
            <person name="Macleod F.I."/>
            <person name="White R.A. III"/>
            <person name="Burns B.P."/>
        </authorList>
    </citation>
    <scope>NUCLEOTIDE SEQUENCE</scope>
    <source>
        <strain evidence="4">Rbin_158</strain>
    </source>
</reference>
<dbReference type="SUPFAM" id="SSF53335">
    <property type="entry name" value="S-adenosyl-L-methionine-dependent methyltransferases"/>
    <property type="match status" value="1"/>
</dbReference>
<comment type="caution">
    <text evidence="4">The sequence shown here is derived from an EMBL/GenBank/DDBJ whole genome shotgun (WGS) entry which is preliminary data.</text>
</comment>
<dbReference type="Proteomes" id="UP000649604">
    <property type="component" value="Unassembled WGS sequence"/>
</dbReference>
<dbReference type="EMBL" id="WJJP01000697">
    <property type="protein sequence ID" value="MBD3327163.1"/>
    <property type="molecule type" value="Genomic_DNA"/>
</dbReference>
<dbReference type="InterPro" id="IPR029063">
    <property type="entry name" value="SAM-dependent_MTases_sf"/>
</dbReference>
<name>A0A9D5Q868_9BACT</name>
<dbReference type="InterPro" id="IPR012327">
    <property type="entry name" value="MeTrfase_D12"/>
</dbReference>
<dbReference type="Pfam" id="PF02086">
    <property type="entry name" value="MethyltransfD12"/>
    <property type="match status" value="1"/>
</dbReference>
<sequence length="160" mass="18369">LIYLNKTCYNGLYRVNRRGQFNVPLGRYRHPAILQAERLRAASKALQHVRLVAQDFRTIGRTAQAGDFWYFDPPYHPLSSTSSFTGYTAASFAEGDQRDLARMFTTLSQKGCLCMLSNSDTPLILRLYKRFRIERVQAVRAIHANARHRGAISEVVIRNY</sequence>
<accession>A0A9D5Q868</accession>
<proteinExistence type="predicted"/>
<dbReference type="Gene3D" id="3.40.50.150">
    <property type="entry name" value="Vaccinia Virus protein VP39"/>
    <property type="match status" value="1"/>
</dbReference>
<dbReference type="NCBIfam" id="TIGR00571">
    <property type="entry name" value="dam"/>
    <property type="match status" value="1"/>
</dbReference>
<dbReference type="AlphaFoldDB" id="A0A9D5Q868"/>
<evidence type="ECO:0000256" key="1">
    <source>
        <dbReference type="ARBA" id="ARBA00022603"/>
    </source>
</evidence>
<dbReference type="GO" id="GO:0009307">
    <property type="term" value="P:DNA restriction-modification system"/>
    <property type="evidence" value="ECO:0007669"/>
    <property type="project" value="InterPro"/>
</dbReference>
<dbReference type="GO" id="GO:0006298">
    <property type="term" value="P:mismatch repair"/>
    <property type="evidence" value="ECO:0007669"/>
    <property type="project" value="TreeGrafter"/>
</dbReference>
<dbReference type="GO" id="GO:0032259">
    <property type="term" value="P:methylation"/>
    <property type="evidence" value="ECO:0007669"/>
    <property type="project" value="UniProtKB-KW"/>
</dbReference>
<dbReference type="GO" id="GO:0043565">
    <property type="term" value="F:sequence-specific DNA binding"/>
    <property type="evidence" value="ECO:0007669"/>
    <property type="project" value="TreeGrafter"/>
</dbReference>
<keyword evidence="1 4" id="KW-0489">Methyltransferase</keyword>
<gene>
    <name evidence="4" type="ORF">GF339_21435</name>
</gene>
<keyword evidence="2 4" id="KW-0808">Transferase</keyword>
<dbReference type="PANTHER" id="PTHR30481:SF3">
    <property type="entry name" value="DNA ADENINE METHYLASE"/>
    <property type="match status" value="1"/>
</dbReference>
<organism evidence="4 5">
    <name type="scientific">candidate division KSB3 bacterium</name>
    <dbReference type="NCBI Taxonomy" id="2044937"/>
    <lineage>
        <taxon>Bacteria</taxon>
        <taxon>candidate division KSB3</taxon>
    </lineage>
</organism>
<keyword evidence="3" id="KW-0949">S-adenosyl-L-methionine</keyword>
<evidence type="ECO:0000256" key="2">
    <source>
        <dbReference type="ARBA" id="ARBA00022679"/>
    </source>
</evidence>
<dbReference type="EC" id="2.1.1.72" evidence="4"/>
<dbReference type="PANTHER" id="PTHR30481">
    <property type="entry name" value="DNA ADENINE METHYLASE"/>
    <property type="match status" value="1"/>
</dbReference>
<evidence type="ECO:0000313" key="5">
    <source>
        <dbReference type="Proteomes" id="UP000649604"/>
    </source>
</evidence>